<proteinExistence type="predicted"/>
<name>A0A1I5MFZ9_9SPHN</name>
<feature type="coiled-coil region" evidence="1">
    <location>
        <begin position="71"/>
        <end position="105"/>
    </location>
</feature>
<organism evidence="2 3">
    <name type="scientific">Qipengyuania nanhaisediminis</name>
    <dbReference type="NCBI Taxonomy" id="604088"/>
    <lineage>
        <taxon>Bacteria</taxon>
        <taxon>Pseudomonadati</taxon>
        <taxon>Pseudomonadota</taxon>
        <taxon>Alphaproteobacteria</taxon>
        <taxon>Sphingomonadales</taxon>
        <taxon>Erythrobacteraceae</taxon>
        <taxon>Qipengyuania</taxon>
    </lineage>
</organism>
<sequence>MSGRRRVGGSGWAGVHGSFVGIGKKIGAKTKAGKRKIKRKHPEFSGHLTLQEARHAGLSIRQWRSQSDKTVKRVETELMIARKDVKRLEAELRLAEEARQAAYKSTDPVTKQKKT</sequence>
<evidence type="ECO:0000256" key="1">
    <source>
        <dbReference type="SAM" id="Coils"/>
    </source>
</evidence>
<keyword evidence="1" id="KW-0175">Coiled coil</keyword>
<dbReference type="Proteomes" id="UP000199331">
    <property type="component" value="Unassembled WGS sequence"/>
</dbReference>
<dbReference type="STRING" id="604088.SAMN04488060_1311"/>
<evidence type="ECO:0000313" key="3">
    <source>
        <dbReference type="Proteomes" id="UP000199331"/>
    </source>
</evidence>
<dbReference type="EMBL" id="FOWZ01000002">
    <property type="protein sequence ID" value="SFP07886.1"/>
    <property type="molecule type" value="Genomic_DNA"/>
</dbReference>
<protein>
    <submittedName>
        <fullName evidence="2">Uncharacterized protein</fullName>
    </submittedName>
</protein>
<evidence type="ECO:0000313" key="2">
    <source>
        <dbReference type="EMBL" id="SFP07886.1"/>
    </source>
</evidence>
<keyword evidence="3" id="KW-1185">Reference proteome</keyword>
<dbReference type="AlphaFoldDB" id="A0A1I5MFZ9"/>
<reference evidence="3" key="1">
    <citation type="submission" date="2016-10" db="EMBL/GenBank/DDBJ databases">
        <authorList>
            <person name="Varghese N."/>
            <person name="Submissions S."/>
        </authorList>
    </citation>
    <scope>NUCLEOTIDE SEQUENCE [LARGE SCALE GENOMIC DNA]</scope>
    <source>
        <strain evidence="3">CGMCC 1.7715</strain>
    </source>
</reference>
<accession>A0A1I5MFZ9</accession>
<gene>
    <name evidence="2" type="ORF">SAMN04488060_1311</name>
</gene>